<dbReference type="InterPro" id="IPR054055">
    <property type="entry name" value="YpzH"/>
</dbReference>
<gene>
    <name evidence="1" type="ORF">EDD57_10524</name>
</gene>
<dbReference type="AlphaFoldDB" id="A0A4R2SF54"/>
<dbReference type="OrthoDB" id="1955035at2"/>
<reference evidence="1 2" key="1">
    <citation type="submission" date="2019-03" db="EMBL/GenBank/DDBJ databases">
        <title>Genomic Encyclopedia of Type Strains, Phase IV (KMG-IV): sequencing the most valuable type-strain genomes for metagenomic binning, comparative biology and taxonomic classification.</title>
        <authorList>
            <person name="Goeker M."/>
        </authorList>
    </citation>
    <scope>NUCLEOTIDE SEQUENCE [LARGE SCALE GENOMIC DNA]</scope>
    <source>
        <strain evidence="1 2">DSM 46831</strain>
    </source>
</reference>
<sequence length="62" mass="6941">MSDQKILAIVTLQKETVAGGSPIFVVDSREELERQSFTLEKILDAMVHEVAPTTFILVRHSD</sequence>
<keyword evidence="2" id="KW-1185">Reference proteome</keyword>
<organism evidence="1 2">
    <name type="scientific">Baia soyae</name>
    <dbReference type="NCBI Taxonomy" id="1544746"/>
    <lineage>
        <taxon>Bacteria</taxon>
        <taxon>Bacillati</taxon>
        <taxon>Bacillota</taxon>
        <taxon>Bacilli</taxon>
        <taxon>Bacillales</taxon>
        <taxon>Thermoactinomycetaceae</taxon>
        <taxon>Baia</taxon>
    </lineage>
</organism>
<evidence type="ECO:0000313" key="2">
    <source>
        <dbReference type="Proteomes" id="UP000294746"/>
    </source>
</evidence>
<dbReference type="RefSeq" id="WP_131847945.1">
    <property type="nucleotide sequence ID" value="NZ_SLXV01000005.1"/>
</dbReference>
<dbReference type="Proteomes" id="UP000294746">
    <property type="component" value="Unassembled WGS sequence"/>
</dbReference>
<protein>
    <recommendedName>
        <fullName evidence="3">Isochorismatase family protein</fullName>
    </recommendedName>
</protein>
<evidence type="ECO:0000313" key="1">
    <source>
        <dbReference type="EMBL" id="TCP69841.1"/>
    </source>
</evidence>
<accession>A0A4R2SF54</accession>
<dbReference type="EMBL" id="SLXV01000005">
    <property type="protein sequence ID" value="TCP69841.1"/>
    <property type="molecule type" value="Genomic_DNA"/>
</dbReference>
<dbReference type="Pfam" id="PF21835">
    <property type="entry name" value="YIEGIA_cap"/>
    <property type="match status" value="1"/>
</dbReference>
<comment type="caution">
    <text evidence="1">The sequence shown here is derived from an EMBL/GenBank/DDBJ whole genome shotgun (WGS) entry which is preliminary data.</text>
</comment>
<evidence type="ECO:0008006" key="3">
    <source>
        <dbReference type="Google" id="ProtNLM"/>
    </source>
</evidence>
<proteinExistence type="predicted"/>
<name>A0A4R2SF54_9BACL</name>